<dbReference type="PANTHER" id="PTHR30363">
    <property type="entry name" value="HTH-TYPE TRANSCRIPTIONAL REGULATOR SRLR-RELATED"/>
    <property type="match status" value="1"/>
</dbReference>
<evidence type="ECO:0000313" key="6">
    <source>
        <dbReference type="Proteomes" id="UP000256388"/>
    </source>
</evidence>
<reference evidence="5 6" key="1">
    <citation type="submission" date="2018-08" db="EMBL/GenBank/DDBJ databases">
        <title>Genomic Encyclopedia of Type Strains, Phase IV (KMG-IV): sequencing the most valuable type-strain genomes for metagenomic binning, comparative biology and taxonomic classification.</title>
        <authorList>
            <person name="Goeker M."/>
        </authorList>
    </citation>
    <scope>NUCLEOTIDE SEQUENCE [LARGE SCALE GENOMIC DNA]</scope>
    <source>
        <strain evidence="5 6">DSM 23923</strain>
    </source>
</reference>
<keyword evidence="6" id="KW-1185">Reference proteome</keyword>
<dbReference type="InterPro" id="IPR050313">
    <property type="entry name" value="Carb_Metab_HTH_regulators"/>
</dbReference>
<sequence length="255" mass="28295">MDQSSRLSQIVDQIEKRGSVSISELAESFKVSEMTVRRDLIELEKISIVRRIHGGAVAFYGRSFEPPLISRANKNVTAKQRIGKYAASMVLDGDSIAIDVGSTTIEMAMNLVGRQNLTILTPSLHIANLLSDEKNIRLILSGGIVRQGEKSLIGDLAYLAFREIFVDKLFLGVGGIHAQIGLTEFEMQDSQVKKEMIKSAKEVIVLADASKFQQIAFSFFAKLDQINHLVCDKEPPQPLLDELKRNNVEIHVVSD</sequence>
<keyword evidence="1" id="KW-0805">Transcription regulation</keyword>
<evidence type="ECO:0000256" key="2">
    <source>
        <dbReference type="ARBA" id="ARBA00023125"/>
    </source>
</evidence>
<dbReference type="SUPFAM" id="SSF100950">
    <property type="entry name" value="NagB/RpiA/CoA transferase-like"/>
    <property type="match status" value="1"/>
</dbReference>
<dbReference type="SUPFAM" id="SSF46785">
    <property type="entry name" value="Winged helix' DNA-binding domain"/>
    <property type="match status" value="1"/>
</dbReference>
<dbReference type="SMART" id="SM01134">
    <property type="entry name" value="DeoRC"/>
    <property type="match status" value="1"/>
</dbReference>
<dbReference type="Gene3D" id="1.10.10.10">
    <property type="entry name" value="Winged helix-like DNA-binding domain superfamily/Winged helix DNA-binding domain"/>
    <property type="match status" value="1"/>
</dbReference>
<dbReference type="Pfam" id="PF00455">
    <property type="entry name" value="DeoRC"/>
    <property type="match status" value="1"/>
</dbReference>
<dbReference type="PROSITE" id="PS51000">
    <property type="entry name" value="HTH_DEOR_2"/>
    <property type="match status" value="1"/>
</dbReference>
<dbReference type="PRINTS" id="PR00037">
    <property type="entry name" value="HTHLACR"/>
</dbReference>
<dbReference type="Proteomes" id="UP000256388">
    <property type="component" value="Unassembled WGS sequence"/>
</dbReference>
<dbReference type="RefSeq" id="WP_116225462.1">
    <property type="nucleotide sequence ID" value="NZ_AP018437.1"/>
</dbReference>
<accession>A0A3E0A7Q1</accession>
<evidence type="ECO:0000256" key="3">
    <source>
        <dbReference type="ARBA" id="ARBA00023163"/>
    </source>
</evidence>
<dbReference type="OrthoDB" id="9797223at2"/>
<keyword evidence="3" id="KW-0804">Transcription</keyword>
<dbReference type="InterPro" id="IPR014036">
    <property type="entry name" value="DeoR-like_C"/>
</dbReference>
<dbReference type="Pfam" id="PF08220">
    <property type="entry name" value="HTH_DeoR"/>
    <property type="match status" value="1"/>
</dbReference>
<gene>
    <name evidence="5" type="ORF">DFR64_2180</name>
</gene>
<dbReference type="InterPro" id="IPR001034">
    <property type="entry name" value="DeoR_HTH"/>
</dbReference>
<dbReference type="InterPro" id="IPR018356">
    <property type="entry name" value="Tscrpt_reg_HTH_DeoR_CS"/>
</dbReference>
<comment type="caution">
    <text evidence="5">The sequence shown here is derived from an EMBL/GenBank/DDBJ whole genome shotgun (WGS) entry which is preliminary data.</text>
</comment>
<dbReference type="SMART" id="SM00420">
    <property type="entry name" value="HTH_DEOR"/>
    <property type="match status" value="1"/>
</dbReference>
<feature type="domain" description="HTH deoR-type" evidence="4">
    <location>
        <begin position="3"/>
        <end position="58"/>
    </location>
</feature>
<evidence type="ECO:0000259" key="4">
    <source>
        <dbReference type="PROSITE" id="PS51000"/>
    </source>
</evidence>
<name>A0A3E0A7Q1_9CHLR</name>
<dbReference type="AlphaFoldDB" id="A0A3E0A7Q1"/>
<dbReference type="InterPro" id="IPR037171">
    <property type="entry name" value="NagB/RpiA_transferase-like"/>
</dbReference>
<proteinExistence type="predicted"/>
<dbReference type="PROSITE" id="PS00894">
    <property type="entry name" value="HTH_DEOR_1"/>
    <property type="match status" value="1"/>
</dbReference>
<dbReference type="InterPro" id="IPR036390">
    <property type="entry name" value="WH_DNA-bd_sf"/>
</dbReference>
<protein>
    <submittedName>
        <fullName evidence="5">DeoR family transcriptional regulator</fullName>
    </submittedName>
</protein>
<dbReference type="GO" id="GO:0003700">
    <property type="term" value="F:DNA-binding transcription factor activity"/>
    <property type="evidence" value="ECO:0007669"/>
    <property type="project" value="InterPro"/>
</dbReference>
<organism evidence="5 6">
    <name type="scientific">Pelolinea submarina</name>
    <dbReference type="NCBI Taxonomy" id="913107"/>
    <lineage>
        <taxon>Bacteria</taxon>
        <taxon>Bacillati</taxon>
        <taxon>Chloroflexota</taxon>
        <taxon>Anaerolineae</taxon>
        <taxon>Anaerolineales</taxon>
        <taxon>Anaerolineaceae</taxon>
        <taxon>Pelolinea</taxon>
    </lineage>
</organism>
<evidence type="ECO:0000256" key="1">
    <source>
        <dbReference type="ARBA" id="ARBA00023015"/>
    </source>
</evidence>
<dbReference type="PANTHER" id="PTHR30363:SF44">
    <property type="entry name" value="AGA OPERON TRANSCRIPTIONAL REPRESSOR-RELATED"/>
    <property type="match status" value="1"/>
</dbReference>
<dbReference type="InterPro" id="IPR036388">
    <property type="entry name" value="WH-like_DNA-bd_sf"/>
</dbReference>
<dbReference type="GO" id="GO:0003677">
    <property type="term" value="F:DNA binding"/>
    <property type="evidence" value="ECO:0007669"/>
    <property type="project" value="UniProtKB-KW"/>
</dbReference>
<dbReference type="Gene3D" id="3.40.50.1360">
    <property type="match status" value="1"/>
</dbReference>
<evidence type="ECO:0000313" key="5">
    <source>
        <dbReference type="EMBL" id="REG06980.1"/>
    </source>
</evidence>
<keyword evidence="2" id="KW-0238">DNA-binding</keyword>
<dbReference type="EMBL" id="QUMS01000003">
    <property type="protein sequence ID" value="REG06980.1"/>
    <property type="molecule type" value="Genomic_DNA"/>
</dbReference>